<evidence type="ECO:0000259" key="1">
    <source>
        <dbReference type="Pfam" id="PF10543"/>
    </source>
</evidence>
<evidence type="ECO:0000313" key="4">
    <source>
        <dbReference type="Proteomes" id="UP000293380"/>
    </source>
</evidence>
<dbReference type="Proteomes" id="UP000293380">
    <property type="component" value="Unassembled WGS sequence"/>
</dbReference>
<protein>
    <submittedName>
        <fullName evidence="3">ORF6N domain-containing protein</fullName>
    </submittedName>
</protein>
<gene>
    <name evidence="3" type="ORF">EYY89_18600</name>
</gene>
<dbReference type="AlphaFoldDB" id="A0A4Q9EFV7"/>
<reference evidence="3 4" key="1">
    <citation type="submission" date="2019-02" db="EMBL/GenBank/DDBJ databases">
        <title>Comparative genomic analysis of the Hafnia genus genomes.</title>
        <authorList>
            <person name="Zhiqiu Y."/>
            <person name="Chao Y."/>
            <person name="Yuhui D."/>
            <person name="Di H."/>
            <person name="Bin L."/>
        </authorList>
    </citation>
    <scope>NUCLEOTIDE SEQUENCE [LARGE SCALE GENOMIC DNA]</scope>
    <source>
        <strain evidence="3 4">PCM_1194</strain>
    </source>
</reference>
<name>A0A4Q9EFV7_9GAMM</name>
<dbReference type="Pfam" id="PF10543">
    <property type="entry name" value="ORF6N"/>
    <property type="match status" value="1"/>
</dbReference>
<dbReference type="Pfam" id="PF10548">
    <property type="entry name" value="P22_AR_C"/>
    <property type="match status" value="1"/>
</dbReference>
<dbReference type="EMBL" id="SITD01000064">
    <property type="protein sequence ID" value="TBM23108.1"/>
    <property type="molecule type" value="Genomic_DNA"/>
</dbReference>
<organism evidence="3 4">
    <name type="scientific">Hafnia paralvei</name>
    <dbReference type="NCBI Taxonomy" id="546367"/>
    <lineage>
        <taxon>Bacteria</taxon>
        <taxon>Pseudomonadati</taxon>
        <taxon>Pseudomonadota</taxon>
        <taxon>Gammaproteobacteria</taxon>
        <taxon>Enterobacterales</taxon>
        <taxon>Hafniaceae</taxon>
        <taxon>Hafnia</taxon>
    </lineage>
</organism>
<dbReference type="InterPro" id="IPR018873">
    <property type="entry name" value="KilA-N_DNA-bd_domain"/>
</dbReference>
<dbReference type="RefSeq" id="WP_130960340.1">
    <property type="nucleotide sequence ID" value="NZ_SITD01000064.1"/>
</dbReference>
<evidence type="ECO:0000313" key="3">
    <source>
        <dbReference type="EMBL" id="TBM23108.1"/>
    </source>
</evidence>
<comment type="caution">
    <text evidence="3">The sequence shown here is derived from an EMBL/GenBank/DDBJ whole genome shotgun (WGS) entry which is preliminary data.</text>
</comment>
<evidence type="ECO:0000259" key="2">
    <source>
        <dbReference type="Pfam" id="PF10548"/>
    </source>
</evidence>
<dbReference type="InterPro" id="IPR018876">
    <property type="entry name" value="Phage_P22_antirepressor_C"/>
</dbReference>
<sequence length="222" mass="25908">MTTHISIETLSPITHNQIPVVTTELLANLYGTDTANIKKNYSRNKDRFVEGKHYFLIKGEQLRELKNSVTSSHQVDKRTPKLTLWTERGAARHAKMLETDQAWEVFEKLEDCYFSQKANSQEVATVKPQTHTITLSDEEFCSLCYLWSTADKMRTDARKLYPILVDLGSKYAGRFYDIGHEFNYTLNNAQKALARESMHIEHQQRISQNWQRILPYLRDVKH</sequence>
<feature type="domain" description="KilA-N DNA-binding" evidence="1">
    <location>
        <begin position="11"/>
        <end position="96"/>
    </location>
</feature>
<accession>A0A4Q9EFV7</accession>
<proteinExistence type="predicted"/>
<feature type="domain" description="Bacteriophage P22 antirepressor protein C-terminal" evidence="2">
    <location>
        <begin position="132"/>
        <end position="195"/>
    </location>
</feature>